<dbReference type="EMBL" id="BK016180">
    <property type="protein sequence ID" value="DAG00455.1"/>
    <property type="molecule type" value="Genomic_DNA"/>
</dbReference>
<proteinExistence type="predicted"/>
<protein>
    <submittedName>
        <fullName evidence="1">Uncharacterized protein</fullName>
    </submittedName>
</protein>
<accession>A0A8S5V1G5</accession>
<organism evidence="1">
    <name type="scientific">Siphoviridae sp. ct3r22</name>
    <dbReference type="NCBI Taxonomy" id="2825325"/>
    <lineage>
        <taxon>Viruses</taxon>
        <taxon>Duplodnaviria</taxon>
        <taxon>Heunggongvirae</taxon>
        <taxon>Uroviricota</taxon>
        <taxon>Caudoviricetes</taxon>
    </lineage>
</organism>
<name>A0A8S5V1G5_9CAUD</name>
<sequence length="259" mass="29901">MFEVGSRFNFFTEADFLKSDFNPLDYPVGDDRRYEKMIFEGLASDASEDSEGESMEPNGFIIDRFLKHGLINLDHLTTRSPINKSRFWIGNPLSAKVIDNKFYVKCQLWKKSPEARAFYDKALEMRESGADRKPGFSIEGKALERDKNNPKKIKKALITNLAMTMTPVNANTFADLVKGKQTKDYIDCNFESDKDFETTQILLELERDGQLITIDKDFKIKISKLSPKKDEIFKNLYKSYLEGHISIDILKDFIQNSMK</sequence>
<evidence type="ECO:0000313" key="1">
    <source>
        <dbReference type="EMBL" id="DAG00455.1"/>
    </source>
</evidence>
<reference evidence="1" key="1">
    <citation type="journal article" date="2021" name="Proc. Natl. Acad. Sci. U.S.A.">
        <title>A Catalog of Tens of Thousands of Viruses from Human Metagenomes Reveals Hidden Associations with Chronic Diseases.</title>
        <authorList>
            <person name="Tisza M.J."/>
            <person name="Buck C.B."/>
        </authorList>
    </citation>
    <scope>NUCLEOTIDE SEQUENCE</scope>
    <source>
        <strain evidence="1">Ct3r22</strain>
    </source>
</reference>